<evidence type="ECO:0000256" key="1">
    <source>
        <dbReference type="ARBA" id="ARBA00004141"/>
    </source>
</evidence>
<reference evidence="14" key="1">
    <citation type="journal article" date="2019" name="Int. J. Syst. Evol. Microbiol.">
        <title>The Global Catalogue of Microorganisms (GCM) 10K type strain sequencing project: providing services to taxonomists for standard genome sequencing and annotation.</title>
        <authorList>
            <consortium name="The Broad Institute Genomics Platform"/>
            <consortium name="The Broad Institute Genome Sequencing Center for Infectious Disease"/>
            <person name="Wu L."/>
            <person name="Ma J."/>
        </authorList>
    </citation>
    <scope>NUCLEOTIDE SEQUENCE [LARGE SCALE GENOMIC DNA]</scope>
    <source>
        <strain evidence="14">CGMCC 1.15772</strain>
    </source>
</reference>
<evidence type="ECO:0000256" key="7">
    <source>
        <dbReference type="ARBA" id="ARBA00023004"/>
    </source>
</evidence>
<dbReference type="EMBL" id="JBHSWD010000001">
    <property type="protein sequence ID" value="MFC6591588.1"/>
    <property type="molecule type" value="Genomic_DNA"/>
</dbReference>
<evidence type="ECO:0000256" key="8">
    <source>
        <dbReference type="ARBA" id="ARBA00023133"/>
    </source>
</evidence>
<feature type="transmembrane region" description="Helical" evidence="12">
    <location>
        <begin position="165"/>
        <end position="193"/>
    </location>
</feature>
<feature type="transmembrane region" description="Helical" evidence="12">
    <location>
        <begin position="108"/>
        <end position="126"/>
    </location>
</feature>
<evidence type="ECO:0000256" key="2">
    <source>
        <dbReference type="ARBA" id="ARBA00022475"/>
    </source>
</evidence>
<keyword evidence="7" id="KW-0408">Iron</keyword>
<feature type="transmembrane region" description="Helical" evidence="12">
    <location>
        <begin position="213"/>
        <end position="233"/>
    </location>
</feature>
<evidence type="ECO:0000256" key="6">
    <source>
        <dbReference type="ARBA" id="ARBA00023002"/>
    </source>
</evidence>
<accession>A0ABW1YC98</accession>
<evidence type="ECO:0000256" key="9">
    <source>
        <dbReference type="ARBA" id="ARBA00023136"/>
    </source>
</evidence>
<proteinExistence type="predicted"/>
<keyword evidence="5 12" id="KW-1133">Transmembrane helix</keyword>
<name>A0ABW1YC98_9DEIO</name>
<gene>
    <name evidence="13" type="ORF">ACFP81_05870</name>
</gene>
<protein>
    <submittedName>
        <fullName evidence="13">COX15/CtaA family protein</fullName>
    </submittedName>
</protein>
<keyword evidence="10" id="KW-1015">Disulfide bond</keyword>
<evidence type="ECO:0000313" key="14">
    <source>
        <dbReference type="Proteomes" id="UP001596297"/>
    </source>
</evidence>
<feature type="transmembrane region" description="Helical" evidence="12">
    <location>
        <begin position="76"/>
        <end position="96"/>
    </location>
</feature>
<feature type="transmembrane region" description="Helical" evidence="12">
    <location>
        <begin position="245"/>
        <end position="269"/>
    </location>
</feature>
<evidence type="ECO:0000256" key="5">
    <source>
        <dbReference type="ARBA" id="ARBA00022989"/>
    </source>
</evidence>
<evidence type="ECO:0000256" key="11">
    <source>
        <dbReference type="ARBA" id="ARBA00023444"/>
    </source>
</evidence>
<comment type="pathway">
    <text evidence="11">Porphyrin-containing compound metabolism.</text>
</comment>
<keyword evidence="2" id="KW-1003">Cell membrane</keyword>
<dbReference type="PANTHER" id="PTHR35457:SF1">
    <property type="entry name" value="HEME A SYNTHASE"/>
    <property type="match status" value="1"/>
</dbReference>
<keyword evidence="8" id="KW-0350">Heme biosynthesis</keyword>
<keyword evidence="9 12" id="KW-0472">Membrane</keyword>
<evidence type="ECO:0000256" key="10">
    <source>
        <dbReference type="ARBA" id="ARBA00023157"/>
    </source>
</evidence>
<keyword evidence="4" id="KW-0479">Metal-binding</keyword>
<dbReference type="InterPro" id="IPR003780">
    <property type="entry name" value="COX15/CtaA_fam"/>
</dbReference>
<keyword evidence="3 12" id="KW-0812">Transmembrane</keyword>
<keyword evidence="14" id="KW-1185">Reference proteome</keyword>
<evidence type="ECO:0000313" key="13">
    <source>
        <dbReference type="EMBL" id="MFC6591588.1"/>
    </source>
</evidence>
<feature type="transmembrane region" description="Helical" evidence="12">
    <location>
        <begin position="12"/>
        <end position="33"/>
    </location>
</feature>
<organism evidence="13 14">
    <name type="scientific">Deinococcus lacus</name>
    <dbReference type="NCBI Taxonomy" id="392561"/>
    <lineage>
        <taxon>Bacteria</taxon>
        <taxon>Thermotogati</taxon>
        <taxon>Deinococcota</taxon>
        <taxon>Deinococci</taxon>
        <taxon>Deinococcales</taxon>
        <taxon>Deinococcaceae</taxon>
        <taxon>Deinococcus</taxon>
    </lineage>
</organism>
<keyword evidence="6" id="KW-0560">Oxidoreductase</keyword>
<dbReference type="PANTHER" id="PTHR35457">
    <property type="entry name" value="HEME A SYNTHASE"/>
    <property type="match status" value="1"/>
</dbReference>
<sequence>MNDAPQPAAAPALLRWLTWGALVYNVAVILWGAVVRITGAGAGCGDHWPLCDGQVVPLSFSAERAIEYSHRVSSSLSGILALAVCAAALALPLRTAAPQAAWAGRVRLRFGAGLLCAGVLLAGAALRSGGLVLLGAGLGLGALAAWLTALLGSRGLSWREVFGRWPVVLGAVLSFGLILLEGVVGGVQVLLGLTADSADPARGLVQGVHLGNTFALLGALLLTALWASGAPGLRLRGQGQAGRLWAAGLGLTLLAGMAGAVTALGDLLFAPAPGTPLDTVRRDFGATASLIENLRVVHPSWLW</sequence>
<evidence type="ECO:0000256" key="12">
    <source>
        <dbReference type="SAM" id="Phobius"/>
    </source>
</evidence>
<comment type="caution">
    <text evidence="13">The sequence shown here is derived from an EMBL/GenBank/DDBJ whole genome shotgun (WGS) entry which is preliminary data.</text>
</comment>
<feature type="transmembrane region" description="Helical" evidence="12">
    <location>
        <begin position="132"/>
        <end position="153"/>
    </location>
</feature>
<dbReference type="InterPro" id="IPR050450">
    <property type="entry name" value="COX15/CtaA_HemeA_synthase"/>
</dbReference>
<comment type="subcellular location">
    <subcellularLocation>
        <location evidence="1">Membrane</location>
        <topology evidence="1">Multi-pass membrane protein</topology>
    </subcellularLocation>
</comment>
<evidence type="ECO:0000256" key="3">
    <source>
        <dbReference type="ARBA" id="ARBA00022692"/>
    </source>
</evidence>
<evidence type="ECO:0000256" key="4">
    <source>
        <dbReference type="ARBA" id="ARBA00022723"/>
    </source>
</evidence>
<dbReference type="Proteomes" id="UP001596297">
    <property type="component" value="Unassembled WGS sequence"/>
</dbReference>
<dbReference type="RefSeq" id="WP_380082590.1">
    <property type="nucleotide sequence ID" value="NZ_JBHSWD010000001.1"/>
</dbReference>
<dbReference type="Pfam" id="PF02628">
    <property type="entry name" value="COX15-CtaA"/>
    <property type="match status" value="2"/>
</dbReference>